<evidence type="ECO:0000256" key="1">
    <source>
        <dbReference type="ARBA" id="ARBA00022801"/>
    </source>
</evidence>
<feature type="domain" description="Nudix hydrolase" evidence="2">
    <location>
        <begin position="58"/>
        <end position="214"/>
    </location>
</feature>
<dbReference type="GO" id="GO:0016787">
    <property type="term" value="F:hydrolase activity"/>
    <property type="evidence" value="ECO:0007669"/>
    <property type="project" value="UniProtKB-KW"/>
</dbReference>
<evidence type="ECO:0000313" key="4">
    <source>
        <dbReference type="Proteomes" id="UP000247409"/>
    </source>
</evidence>
<protein>
    <recommendedName>
        <fullName evidence="2">Nudix hydrolase domain-containing protein</fullName>
    </recommendedName>
</protein>
<proteinExistence type="predicted"/>
<accession>A0A2V3J389</accession>
<comment type="caution">
    <text evidence="3">The sequence shown here is derived from an EMBL/GenBank/DDBJ whole genome shotgun (WGS) entry which is preliminary data.</text>
</comment>
<dbReference type="EMBL" id="NBIV01000010">
    <property type="protein sequence ID" value="PXF48916.1"/>
    <property type="molecule type" value="Genomic_DNA"/>
</dbReference>
<dbReference type="Proteomes" id="UP000247409">
    <property type="component" value="Unassembled WGS sequence"/>
</dbReference>
<dbReference type="PROSITE" id="PS00893">
    <property type="entry name" value="NUDIX_BOX"/>
    <property type="match status" value="1"/>
</dbReference>
<dbReference type="OrthoDB" id="10249920at2759"/>
<gene>
    <name evidence="3" type="ORF">BWQ96_01258</name>
</gene>
<dbReference type="InterPro" id="IPR000086">
    <property type="entry name" value="NUDIX_hydrolase_dom"/>
</dbReference>
<keyword evidence="1" id="KW-0378">Hydrolase</keyword>
<keyword evidence="4" id="KW-1185">Reference proteome</keyword>
<dbReference type="Gene3D" id="3.90.79.10">
    <property type="entry name" value="Nucleoside Triphosphate Pyrophosphohydrolase"/>
    <property type="match status" value="1"/>
</dbReference>
<evidence type="ECO:0000313" key="3">
    <source>
        <dbReference type="EMBL" id="PXF48916.1"/>
    </source>
</evidence>
<reference evidence="3 4" key="1">
    <citation type="journal article" date="2018" name="Mol. Biol. Evol.">
        <title>Analysis of the draft genome of the red seaweed Gracilariopsis chorda provides insights into genome size evolution in Rhodophyta.</title>
        <authorList>
            <person name="Lee J."/>
            <person name="Yang E.C."/>
            <person name="Graf L."/>
            <person name="Yang J.H."/>
            <person name="Qiu H."/>
            <person name="Zel Zion U."/>
            <person name="Chan C.X."/>
            <person name="Stephens T.G."/>
            <person name="Weber A.P.M."/>
            <person name="Boo G.H."/>
            <person name="Boo S.M."/>
            <person name="Kim K.M."/>
            <person name="Shin Y."/>
            <person name="Jung M."/>
            <person name="Lee S.J."/>
            <person name="Yim H.S."/>
            <person name="Lee J.H."/>
            <person name="Bhattacharya D."/>
            <person name="Yoon H.S."/>
        </authorList>
    </citation>
    <scope>NUCLEOTIDE SEQUENCE [LARGE SCALE GENOMIC DNA]</scope>
    <source>
        <strain evidence="3 4">SKKU-2015</strain>
        <tissue evidence="3">Whole body</tissue>
    </source>
</reference>
<sequence length="232" mass="25775">MTTPPQHLAFFSDVKGKNPDFQPNVTRSGLNQNTDLLVDNSPFSRFYHVVVNDASRQPRYDLVAIAEPTGAITLPVDDQNRIALIRHWRAIPSTVPGSVPFNNPLKSSHGFYSIELPRGFPERDETHCDAAAREVREELGIGTRKVCQLGWCNFNTAIAMTDIPVFAVLVDPQEKVTDSKDEAEVIDSIEWVSMEQLGDYVLSGAIRCALTLAAISYAFAARGQIAEFVRKR</sequence>
<dbReference type="InterPro" id="IPR015797">
    <property type="entry name" value="NUDIX_hydrolase-like_dom_sf"/>
</dbReference>
<dbReference type="PROSITE" id="PS51462">
    <property type="entry name" value="NUDIX"/>
    <property type="match status" value="1"/>
</dbReference>
<dbReference type="SUPFAM" id="SSF55811">
    <property type="entry name" value="Nudix"/>
    <property type="match status" value="1"/>
</dbReference>
<dbReference type="Pfam" id="PF00293">
    <property type="entry name" value="NUDIX"/>
    <property type="match status" value="1"/>
</dbReference>
<dbReference type="InterPro" id="IPR020084">
    <property type="entry name" value="NUDIX_hydrolase_CS"/>
</dbReference>
<dbReference type="CDD" id="cd03424">
    <property type="entry name" value="NUDIX_ADPRase_Nudt5_UGPPase_Nudt14"/>
    <property type="match status" value="1"/>
</dbReference>
<name>A0A2V3J389_9FLOR</name>
<organism evidence="3 4">
    <name type="scientific">Gracilariopsis chorda</name>
    <dbReference type="NCBI Taxonomy" id="448386"/>
    <lineage>
        <taxon>Eukaryota</taxon>
        <taxon>Rhodophyta</taxon>
        <taxon>Florideophyceae</taxon>
        <taxon>Rhodymeniophycidae</taxon>
        <taxon>Gracilariales</taxon>
        <taxon>Gracilariaceae</taxon>
        <taxon>Gracilariopsis</taxon>
    </lineage>
</organism>
<evidence type="ECO:0000259" key="2">
    <source>
        <dbReference type="PROSITE" id="PS51462"/>
    </source>
</evidence>
<dbReference type="AlphaFoldDB" id="A0A2V3J389"/>